<reference evidence="2 3" key="1">
    <citation type="submission" date="2014-12" db="EMBL/GenBank/DDBJ databases">
        <title>Genome assembly of Enhygromyxa salina DSM 15201.</title>
        <authorList>
            <person name="Sharma G."/>
            <person name="Subramanian S."/>
        </authorList>
    </citation>
    <scope>NUCLEOTIDE SEQUENCE [LARGE SCALE GENOMIC DNA]</scope>
    <source>
        <strain evidence="2 3">DSM 15201</strain>
    </source>
</reference>
<evidence type="ECO:0000256" key="1">
    <source>
        <dbReference type="SAM" id="MobiDB-lite"/>
    </source>
</evidence>
<dbReference type="AlphaFoldDB" id="A0A0C2D6C5"/>
<evidence type="ECO:0000313" key="2">
    <source>
        <dbReference type="EMBL" id="KIG15602.1"/>
    </source>
</evidence>
<comment type="caution">
    <text evidence="2">The sequence shown here is derived from an EMBL/GenBank/DDBJ whole genome shotgun (WGS) entry which is preliminary data.</text>
</comment>
<proteinExistence type="predicted"/>
<sequence>MARSSAMPRCRTGPARTHPAVRGDNSARHRRRHRHRHRHHQYPSFLRFGCPPRPPLDIPPGRSTGTARQCTREAAPWSWDHLRNQQDIAQNRQLDDTVSVDIHWATNARAEFELFHRPAFMRRRVSQIVLHNQHIVSLTEHELPVRVAINVTERDSAPSNVGCWRQLTNHTGFEPAPSVSQAVNELDPPDEVGHCVPVEVSLHHTSRPHARRIGVHGHRTISLREQDDMDNLRFCRRIAAVVQDGAHRVLATISVEVAGDATAEFTSVGRKVQAFVDQSRTLDLPQREPVARRPFSDVVEVCHDPPTALCVGTHGHRRLERMGRLWNGERCGMDQRRSTGRVEMVQRRPLARLGHDEVEPRLVVEFTADDPQRRAHLRRSLSVPHEVEPAPVPLVDADLAVLESDQFMPRFAVEFEGVFEAHGFDGVRKKAHVRELEGCTLAPFAVVIADVALGVGCANRVPVAGDQQ</sequence>
<evidence type="ECO:0000313" key="3">
    <source>
        <dbReference type="Proteomes" id="UP000031599"/>
    </source>
</evidence>
<dbReference type="EMBL" id="JMCC02000050">
    <property type="protein sequence ID" value="KIG15602.1"/>
    <property type="molecule type" value="Genomic_DNA"/>
</dbReference>
<accession>A0A0C2D6C5</accession>
<feature type="region of interest" description="Disordered" evidence="1">
    <location>
        <begin position="1"/>
        <end position="54"/>
    </location>
</feature>
<name>A0A0C2D6C5_9BACT</name>
<gene>
    <name evidence="2" type="ORF">DB30_05476</name>
</gene>
<protein>
    <submittedName>
        <fullName evidence="2">Uncharacterized protein</fullName>
    </submittedName>
</protein>
<dbReference type="Proteomes" id="UP000031599">
    <property type="component" value="Unassembled WGS sequence"/>
</dbReference>
<feature type="compositionally biased region" description="Basic residues" evidence="1">
    <location>
        <begin position="28"/>
        <end position="41"/>
    </location>
</feature>
<organism evidence="2 3">
    <name type="scientific">Enhygromyxa salina</name>
    <dbReference type="NCBI Taxonomy" id="215803"/>
    <lineage>
        <taxon>Bacteria</taxon>
        <taxon>Pseudomonadati</taxon>
        <taxon>Myxococcota</taxon>
        <taxon>Polyangia</taxon>
        <taxon>Nannocystales</taxon>
        <taxon>Nannocystaceae</taxon>
        <taxon>Enhygromyxa</taxon>
    </lineage>
</organism>